<evidence type="ECO:0000256" key="2">
    <source>
        <dbReference type="ARBA" id="ARBA00005228"/>
    </source>
</evidence>
<feature type="domain" description="Peptidase S9A N-terminal" evidence="9">
    <location>
        <begin position="40"/>
        <end position="450"/>
    </location>
</feature>
<dbReference type="InterPro" id="IPR002470">
    <property type="entry name" value="Peptidase_S9A"/>
</dbReference>
<evidence type="ECO:0000256" key="3">
    <source>
        <dbReference type="ARBA" id="ARBA00011897"/>
    </source>
</evidence>
<dbReference type="Gene3D" id="2.130.10.120">
    <property type="entry name" value="Prolyl oligopeptidase, N-terminal domain"/>
    <property type="match status" value="1"/>
</dbReference>
<dbReference type="Proteomes" id="UP000566813">
    <property type="component" value="Unassembled WGS sequence"/>
</dbReference>
<feature type="chain" id="PRO_5031384666" description="prolyl oligopeptidase" evidence="7">
    <location>
        <begin position="25"/>
        <end position="727"/>
    </location>
</feature>
<dbReference type="SUPFAM" id="SSF53474">
    <property type="entry name" value="alpha/beta-Hydrolases"/>
    <property type="match status" value="1"/>
</dbReference>
<keyword evidence="6" id="KW-0720">Serine protease</keyword>
<dbReference type="GO" id="GO:0006508">
    <property type="term" value="P:proteolysis"/>
    <property type="evidence" value="ECO:0007669"/>
    <property type="project" value="UniProtKB-KW"/>
</dbReference>
<evidence type="ECO:0000256" key="6">
    <source>
        <dbReference type="ARBA" id="ARBA00022825"/>
    </source>
</evidence>
<gene>
    <name evidence="10" type="ORF">H7F51_08655</name>
</gene>
<proteinExistence type="inferred from homology"/>
<evidence type="ECO:0000256" key="4">
    <source>
        <dbReference type="ARBA" id="ARBA00022670"/>
    </source>
</evidence>
<dbReference type="RefSeq" id="WP_185663865.1">
    <property type="nucleotide sequence ID" value="NZ_JACLAW010000006.1"/>
</dbReference>
<protein>
    <recommendedName>
        <fullName evidence="3">prolyl oligopeptidase</fullName>
        <ecNumber evidence="3">3.4.21.26</ecNumber>
    </recommendedName>
</protein>
<dbReference type="PRINTS" id="PR00862">
    <property type="entry name" value="PROLIGOPTASE"/>
</dbReference>
<dbReference type="GO" id="GO:0004252">
    <property type="term" value="F:serine-type endopeptidase activity"/>
    <property type="evidence" value="ECO:0007669"/>
    <property type="project" value="UniProtKB-EC"/>
</dbReference>
<dbReference type="AlphaFoldDB" id="A0A7X1KLH6"/>
<dbReference type="SUPFAM" id="SSF50993">
    <property type="entry name" value="Peptidase/esterase 'gauge' domain"/>
    <property type="match status" value="1"/>
</dbReference>
<evidence type="ECO:0000313" key="11">
    <source>
        <dbReference type="Proteomes" id="UP000566813"/>
    </source>
</evidence>
<evidence type="ECO:0000256" key="1">
    <source>
        <dbReference type="ARBA" id="ARBA00001070"/>
    </source>
</evidence>
<evidence type="ECO:0000259" key="9">
    <source>
        <dbReference type="Pfam" id="PF02897"/>
    </source>
</evidence>
<evidence type="ECO:0000259" key="8">
    <source>
        <dbReference type="Pfam" id="PF00326"/>
    </source>
</evidence>
<reference evidence="10 11" key="1">
    <citation type="submission" date="2020-08" db="EMBL/GenBank/DDBJ databases">
        <title>The genome sequence of type strain Novosphingobium flavum NBRC 111647.</title>
        <authorList>
            <person name="Liu Y."/>
        </authorList>
    </citation>
    <scope>NUCLEOTIDE SEQUENCE [LARGE SCALE GENOMIC DNA]</scope>
    <source>
        <strain evidence="10 11">NBRC 111647</strain>
    </source>
</reference>
<dbReference type="PANTHER" id="PTHR42881:SF2">
    <property type="entry name" value="PROLYL ENDOPEPTIDASE"/>
    <property type="match status" value="1"/>
</dbReference>
<evidence type="ECO:0000256" key="7">
    <source>
        <dbReference type="SAM" id="SignalP"/>
    </source>
</evidence>
<dbReference type="PANTHER" id="PTHR42881">
    <property type="entry name" value="PROLYL ENDOPEPTIDASE"/>
    <property type="match status" value="1"/>
</dbReference>
<dbReference type="EC" id="3.4.21.26" evidence="3"/>
<keyword evidence="7" id="KW-0732">Signal</keyword>
<dbReference type="InterPro" id="IPR029058">
    <property type="entry name" value="AB_hydrolase_fold"/>
</dbReference>
<dbReference type="GO" id="GO:0070012">
    <property type="term" value="F:oligopeptidase activity"/>
    <property type="evidence" value="ECO:0007669"/>
    <property type="project" value="TreeGrafter"/>
</dbReference>
<dbReference type="GO" id="GO:0005829">
    <property type="term" value="C:cytosol"/>
    <property type="evidence" value="ECO:0007669"/>
    <property type="project" value="TreeGrafter"/>
</dbReference>
<organism evidence="10 11">
    <name type="scientific">Novosphingobium flavum</name>
    <dbReference type="NCBI Taxonomy" id="1778672"/>
    <lineage>
        <taxon>Bacteria</taxon>
        <taxon>Pseudomonadati</taxon>
        <taxon>Pseudomonadota</taxon>
        <taxon>Alphaproteobacteria</taxon>
        <taxon>Sphingomonadales</taxon>
        <taxon>Sphingomonadaceae</taxon>
        <taxon>Novosphingobium</taxon>
    </lineage>
</organism>
<keyword evidence="4" id="KW-0645">Protease</keyword>
<dbReference type="Pfam" id="PF02897">
    <property type="entry name" value="Peptidase_S9_N"/>
    <property type="match status" value="1"/>
</dbReference>
<evidence type="ECO:0000313" key="10">
    <source>
        <dbReference type="EMBL" id="MBC2665592.1"/>
    </source>
</evidence>
<feature type="signal peptide" evidence="7">
    <location>
        <begin position="1"/>
        <end position="24"/>
    </location>
</feature>
<feature type="domain" description="Peptidase S9 prolyl oligopeptidase catalytic" evidence="8">
    <location>
        <begin position="511"/>
        <end position="723"/>
    </location>
</feature>
<sequence>MPPFRRALIAAHLVLLAEPLTAQAPDRVPMSLSQSRMAYPETRRDDLVETLFGERIADPYRWLENDVRTDGEVADWVARENAVTQRYLATLPTRSWFAGRIRELMDYERFGLPMKGGKRYFYTRNSGLQNQAQLWVRESLKGKGRLLLDPNGWAKDGATALDDWKPSHDGRFLLYSVQDGGSDWRVLRVLDVATGKPMDDEVRWAKFTALSWVGSEGFLYSRFPPPAEGQAFQQRTYNQAIWFHRLGTAQSADELVFATPDQPETGHYAKVTADGHWAIITSSTGTDARNEVRVIDLTAHLKAGRKGGWPIRTLVSGFEHDWQPVESLGSRMWFVTNSDAPRYRLVSIDLATPESRWTEIVPQGADKLEQATIVGTKLILNYLRNASTRAVIVDLKGKPARQITLGTIGTASGFRGRPGDPETFYAFTSFNRPSTIFRLNLASGKTTIFAEPKLTFRPADYAVEQRFYKSKDGTEIPLFLVRRKDIAEAGRAVPTLLYGYGGFDVSLTPGFSAARMAWLEAGGAFAMANIRGGGEFGKAWHDAGRLANKQNVFDDFIAGGEYLLREGVTPGGGLVIQGGSNGGLLVGAVVNQRPDLFAAANPQVGVMDMLRFDRFTAGRYWVDDYGYPEREGDFRVLRAYSPYHNIAAGKTYPAILVTTADTDDRVVPGHSFKYAAALQAADLGPKPHLIRVETRAGHGSGKPTNKAIEESADVLAFLGEWSGLRPR</sequence>
<accession>A0A7X1KLH6</accession>
<keyword evidence="5" id="KW-0378">Hydrolase</keyword>
<dbReference type="Gene3D" id="3.40.50.1820">
    <property type="entry name" value="alpha/beta hydrolase"/>
    <property type="match status" value="1"/>
</dbReference>
<dbReference type="InterPro" id="IPR051167">
    <property type="entry name" value="Prolyl_oligopep/macrocyclase"/>
</dbReference>
<comment type="catalytic activity">
    <reaction evidence="1">
        <text>Hydrolysis of Pro-|-Xaa &gt;&gt; Ala-|-Xaa in oligopeptides.</text>
        <dbReference type="EC" id="3.4.21.26"/>
    </reaction>
</comment>
<comment type="similarity">
    <text evidence="2">Belongs to the peptidase S9A family.</text>
</comment>
<evidence type="ECO:0000256" key="5">
    <source>
        <dbReference type="ARBA" id="ARBA00022801"/>
    </source>
</evidence>
<dbReference type="InterPro" id="IPR001375">
    <property type="entry name" value="Peptidase_S9_cat"/>
</dbReference>
<dbReference type="InterPro" id="IPR023302">
    <property type="entry name" value="Pept_S9A_N"/>
</dbReference>
<dbReference type="FunFam" id="3.40.50.1820:FF:000005">
    <property type="entry name" value="Prolyl endopeptidase"/>
    <property type="match status" value="1"/>
</dbReference>
<comment type="caution">
    <text evidence="10">The sequence shown here is derived from an EMBL/GenBank/DDBJ whole genome shotgun (WGS) entry which is preliminary data.</text>
</comment>
<dbReference type="EMBL" id="JACLAW010000006">
    <property type="protein sequence ID" value="MBC2665592.1"/>
    <property type="molecule type" value="Genomic_DNA"/>
</dbReference>
<dbReference type="Pfam" id="PF00326">
    <property type="entry name" value="Peptidase_S9"/>
    <property type="match status" value="1"/>
</dbReference>
<name>A0A7X1KLH6_9SPHN</name>
<keyword evidence="11" id="KW-1185">Reference proteome</keyword>